<reference evidence="2 3" key="1">
    <citation type="submission" date="2020-02" db="EMBL/GenBank/DDBJ databases">
        <authorList>
            <person name="Ferguson B K."/>
        </authorList>
    </citation>
    <scope>NUCLEOTIDE SEQUENCE [LARGE SCALE GENOMIC DNA]</scope>
</reference>
<feature type="compositionally biased region" description="Low complexity" evidence="1">
    <location>
        <begin position="141"/>
        <end position="159"/>
    </location>
</feature>
<name>A0A6H5IMD0_9HYME</name>
<dbReference type="AlphaFoldDB" id="A0A6H5IMD0"/>
<evidence type="ECO:0000256" key="1">
    <source>
        <dbReference type="SAM" id="MobiDB-lite"/>
    </source>
</evidence>
<evidence type="ECO:0000313" key="2">
    <source>
        <dbReference type="EMBL" id="CAB0038608.1"/>
    </source>
</evidence>
<proteinExistence type="predicted"/>
<accession>A0A6H5IMD0</accession>
<organism evidence="2 3">
    <name type="scientific">Trichogramma brassicae</name>
    <dbReference type="NCBI Taxonomy" id="86971"/>
    <lineage>
        <taxon>Eukaryota</taxon>
        <taxon>Metazoa</taxon>
        <taxon>Ecdysozoa</taxon>
        <taxon>Arthropoda</taxon>
        <taxon>Hexapoda</taxon>
        <taxon>Insecta</taxon>
        <taxon>Pterygota</taxon>
        <taxon>Neoptera</taxon>
        <taxon>Endopterygota</taxon>
        <taxon>Hymenoptera</taxon>
        <taxon>Apocrita</taxon>
        <taxon>Proctotrupomorpha</taxon>
        <taxon>Chalcidoidea</taxon>
        <taxon>Trichogrammatidae</taxon>
        <taxon>Trichogramma</taxon>
    </lineage>
</organism>
<evidence type="ECO:0000313" key="3">
    <source>
        <dbReference type="Proteomes" id="UP000479190"/>
    </source>
</evidence>
<keyword evidence="3" id="KW-1185">Reference proteome</keyword>
<dbReference type="EMBL" id="CADCXV010000917">
    <property type="protein sequence ID" value="CAB0038608.1"/>
    <property type="molecule type" value="Genomic_DNA"/>
</dbReference>
<feature type="region of interest" description="Disordered" evidence="1">
    <location>
        <begin position="80"/>
        <end position="167"/>
    </location>
</feature>
<dbReference type="Proteomes" id="UP000479190">
    <property type="component" value="Unassembled WGS sequence"/>
</dbReference>
<gene>
    <name evidence="2" type="ORF">TBRA_LOCUS10383</name>
</gene>
<protein>
    <submittedName>
        <fullName evidence="2">Uncharacterized protein</fullName>
    </submittedName>
</protein>
<sequence length="200" mass="21434">MYARSSSATSQSSSLRQRIAVIAALVSVVCARPGGLTGHILDHGLGHIHAPNVVSHDHGHHVAVIAQPVSHAHHVSLHHAAPLIHPSRADRVASSSRPRRAAPSGRRPSRGPSSSRAHPASPAAGAPRARGAHRDQDGAARTRPLPARPSRASSSWLALGPNAPRAEKKVGDTFCKKSRRESMCLLFFFFLNQRWTVAFF</sequence>
<feature type="compositionally biased region" description="Low complexity" evidence="1">
    <location>
        <begin position="92"/>
        <end position="129"/>
    </location>
</feature>